<proteinExistence type="inferred from homology"/>
<dbReference type="InterPro" id="IPR004474">
    <property type="entry name" value="LytR_CpsA_psr"/>
</dbReference>
<dbReference type="STRING" id="525245.HMPREF0044_0798"/>
<feature type="transmembrane region" description="Helical" evidence="3">
    <location>
        <begin position="52"/>
        <end position="72"/>
    </location>
</feature>
<comment type="caution">
    <text evidence="5">The sequence shown here is derived from an EMBL/GenBank/DDBJ whole genome shotgun (WGS) entry which is preliminary data.</text>
</comment>
<dbReference type="eggNOG" id="COG1316">
    <property type="taxonomic scope" value="Bacteria"/>
</dbReference>
<reference evidence="5 6" key="1">
    <citation type="submission" date="2009-01" db="EMBL/GenBank/DDBJ databases">
        <authorList>
            <person name="Qin X."/>
            <person name="Bachman B."/>
            <person name="Battles P."/>
            <person name="Bell A."/>
            <person name="Bess C."/>
            <person name="Bickham C."/>
            <person name="Chaboub L."/>
            <person name="Chen D."/>
            <person name="Coyle M."/>
            <person name="Deiros D.R."/>
            <person name="Dinh H."/>
            <person name="Forbes L."/>
            <person name="Fowler G."/>
            <person name="Francisco L."/>
            <person name="Fu Q."/>
            <person name="Gubbala S."/>
            <person name="Hale W."/>
            <person name="Han Y."/>
            <person name="Hemphill L."/>
            <person name="Highlander S.K."/>
            <person name="Hirani K."/>
            <person name="Hogues M."/>
            <person name="Jackson L."/>
            <person name="Jakkamsetti A."/>
            <person name="Javaid M."/>
            <person name="Jiang H."/>
            <person name="Korchina V."/>
            <person name="Kovar C."/>
            <person name="Lara F."/>
            <person name="Lee S."/>
            <person name="Mata R."/>
            <person name="Mathew T."/>
            <person name="Moen C."/>
            <person name="Morales K."/>
            <person name="Munidasa M."/>
            <person name="Nazareth L."/>
            <person name="Ngo R."/>
            <person name="Nguyen L."/>
            <person name="Okwuonu G."/>
            <person name="Ongeri F."/>
            <person name="Patil S."/>
            <person name="Petrosino J."/>
            <person name="Pham C."/>
            <person name="Pham P."/>
            <person name="Pu L.-L."/>
            <person name="Puazo M."/>
            <person name="Raj R."/>
            <person name="Reid J."/>
            <person name="Rouhana J."/>
            <person name="Saada N."/>
            <person name="Shang Y."/>
            <person name="Simmons D."/>
            <person name="Thornton R."/>
            <person name="Warren J."/>
            <person name="Weissenberger G."/>
            <person name="Zhang J."/>
            <person name="Zhang L."/>
            <person name="Zhou C."/>
            <person name="Zhu D."/>
            <person name="Muzny D."/>
            <person name="Worley K."/>
            <person name="Gibbs R."/>
        </authorList>
    </citation>
    <scope>NUCLEOTIDE SEQUENCE [LARGE SCALE GENOMIC DNA]</scope>
    <source>
        <strain evidence="5 6">DSM 15436</strain>
    </source>
</reference>
<gene>
    <name evidence="5" type="ORF">HMPREF0044_0798</name>
</gene>
<evidence type="ECO:0000256" key="3">
    <source>
        <dbReference type="SAM" id="Phobius"/>
    </source>
</evidence>
<evidence type="ECO:0000256" key="2">
    <source>
        <dbReference type="SAM" id="MobiDB-lite"/>
    </source>
</evidence>
<evidence type="ECO:0000256" key="1">
    <source>
        <dbReference type="ARBA" id="ARBA00006068"/>
    </source>
</evidence>
<dbReference type="RefSeq" id="WP_006546570.1">
    <property type="nucleotide sequence ID" value="NZ_DS999543.1"/>
</dbReference>
<dbReference type="PANTHER" id="PTHR33392">
    <property type="entry name" value="POLYISOPRENYL-TEICHOIC ACID--PEPTIDOGLYCAN TEICHOIC ACID TRANSFERASE TAGU"/>
    <property type="match status" value="1"/>
</dbReference>
<keyword evidence="3" id="KW-0472">Membrane</keyword>
<keyword evidence="6" id="KW-1185">Reference proteome</keyword>
<organism evidence="5 6">
    <name type="scientific">Gleimia coleocanis DSM 15436</name>
    <dbReference type="NCBI Taxonomy" id="525245"/>
    <lineage>
        <taxon>Bacteria</taxon>
        <taxon>Bacillati</taxon>
        <taxon>Actinomycetota</taxon>
        <taxon>Actinomycetes</taxon>
        <taxon>Actinomycetales</taxon>
        <taxon>Actinomycetaceae</taxon>
        <taxon>Gleimia</taxon>
    </lineage>
</organism>
<dbReference type="AlphaFoldDB" id="C0VZS0"/>
<dbReference type="HOGENOM" id="CLU_016455_0_0_11"/>
<feature type="region of interest" description="Disordered" evidence="2">
    <location>
        <begin position="378"/>
        <end position="428"/>
    </location>
</feature>
<comment type="similarity">
    <text evidence="1">Belongs to the LytR/CpsA/Psr (LCP) family.</text>
</comment>
<dbReference type="OrthoDB" id="9782542at2"/>
<protein>
    <submittedName>
        <fullName evidence="5">Cell envelope-like function transcriptional attenuator common domain protein</fullName>
    </submittedName>
</protein>
<evidence type="ECO:0000313" key="6">
    <source>
        <dbReference type="Proteomes" id="UP000010301"/>
    </source>
</evidence>
<keyword evidence="3" id="KW-1133">Transmembrane helix</keyword>
<dbReference type="Pfam" id="PF03816">
    <property type="entry name" value="LytR_cpsA_psr"/>
    <property type="match status" value="1"/>
</dbReference>
<name>C0VZS0_9ACTO</name>
<dbReference type="Gene3D" id="3.40.630.190">
    <property type="entry name" value="LCP protein"/>
    <property type="match status" value="1"/>
</dbReference>
<evidence type="ECO:0000313" key="5">
    <source>
        <dbReference type="EMBL" id="EEH63779.1"/>
    </source>
</evidence>
<dbReference type="Proteomes" id="UP000010301">
    <property type="component" value="Unassembled WGS sequence"/>
</dbReference>
<accession>C0VZS0</accession>
<dbReference type="InterPro" id="IPR050922">
    <property type="entry name" value="LytR/CpsA/Psr_CW_biosynth"/>
</dbReference>
<dbReference type="PANTHER" id="PTHR33392:SF6">
    <property type="entry name" value="POLYISOPRENYL-TEICHOIC ACID--PEPTIDOGLYCAN TEICHOIC ACID TRANSFERASE TAGU"/>
    <property type="match status" value="1"/>
</dbReference>
<evidence type="ECO:0000259" key="4">
    <source>
        <dbReference type="Pfam" id="PF03816"/>
    </source>
</evidence>
<dbReference type="EMBL" id="ACFG01000030">
    <property type="protein sequence ID" value="EEH63779.1"/>
    <property type="molecule type" value="Genomic_DNA"/>
</dbReference>
<feature type="domain" description="Cell envelope-related transcriptional attenuator" evidence="4">
    <location>
        <begin position="131"/>
        <end position="296"/>
    </location>
</feature>
<keyword evidence="3" id="KW-0812">Transmembrane</keyword>
<dbReference type="NCBIfam" id="TIGR00350">
    <property type="entry name" value="lytR_cpsA_psr"/>
    <property type="match status" value="1"/>
</dbReference>
<sequence>MKEKTPTTQPRWLDRYHGRFTGRKLPKRLRIELFPRIRHAEKLPGTKRLRRYLASGLVGALFYGGTAAGLFLHDLNNQFSQSTVSIDDFVKKKVEPVDDYTGRALNIMLLGIDSRHGEINDLFGEPEGLLNDTNMLLHISADRKHIQVISIPRDSLVNIPSCKLKDGSLTEPQYGQFNWALSIGAEGDPENLAPGIACVQATMEELTGLTIDEFAMVDFSGFKSIIDSLGGVEMCFETDLYDPKSALDIPAGCHTLNGYQAIAFARTRSLPDDPSGDIGRVGRQQQLIGRILDTVKSKNILADFPKLYSFSKETLKALRVSPSLSSISTSTGLAYSLSSIPNSGIQFATMPWGQSPVDPNRVVPTEQADLVWEALREDKPFPPGTEVRDLAGQVFTIPDPDNPNPEDSNEGEHTPGDPAQTETGGEGQ</sequence>